<evidence type="ECO:0000313" key="4">
    <source>
        <dbReference type="Proteomes" id="UP001596977"/>
    </source>
</evidence>
<proteinExistence type="predicted"/>
<reference evidence="4" key="1">
    <citation type="journal article" date="2019" name="Int. J. Syst. Evol. Microbiol.">
        <title>The Global Catalogue of Microorganisms (GCM) 10K type strain sequencing project: providing services to taxonomists for standard genome sequencing and annotation.</title>
        <authorList>
            <consortium name="The Broad Institute Genomics Platform"/>
            <consortium name="The Broad Institute Genome Sequencing Center for Infectious Disease"/>
            <person name="Wu L."/>
            <person name="Ma J."/>
        </authorList>
    </citation>
    <scope>NUCLEOTIDE SEQUENCE [LARGE SCALE GENOMIC DNA]</scope>
    <source>
        <strain evidence="4">CCUG 62982</strain>
    </source>
</reference>
<organism evidence="3 4">
    <name type="scientific">Sphingomonas canadensis</name>
    <dbReference type="NCBI Taxonomy" id="1219257"/>
    <lineage>
        <taxon>Bacteria</taxon>
        <taxon>Pseudomonadati</taxon>
        <taxon>Pseudomonadota</taxon>
        <taxon>Alphaproteobacteria</taxon>
        <taxon>Sphingomonadales</taxon>
        <taxon>Sphingomonadaceae</taxon>
        <taxon>Sphingomonas</taxon>
    </lineage>
</organism>
<name>A0ABW3H5Q4_9SPHN</name>
<feature type="chain" id="PRO_5046007789" evidence="2">
    <location>
        <begin position="18"/>
        <end position="182"/>
    </location>
</feature>
<keyword evidence="4" id="KW-1185">Reference proteome</keyword>
<keyword evidence="2" id="KW-0732">Signal</keyword>
<feature type="signal peptide" evidence="2">
    <location>
        <begin position="1"/>
        <end position="17"/>
    </location>
</feature>
<dbReference type="PROSITE" id="PS51257">
    <property type="entry name" value="PROKAR_LIPOPROTEIN"/>
    <property type="match status" value="1"/>
</dbReference>
<dbReference type="Proteomes" id="UP001596977">
    <property type="component" value="Unassembled WGS sequence"/>
</dbReference>
<comment type="caution">
    <text evidence="3">The sequence shown here is derived from an EMBL/GenBank/DDBJ whole genome shotgun (WGS) entry which is preliminary data.</text>
</comment>
<evidence type="ECO:0000313" key="3">
    <source>
        <dbReference type="EMBL" id="MFD0946639.1"/>
    </source>
</evidence>
<feature type="compositionally biased region" description="Basic and acidic residues" evidence="1">
    <location>
        <begin position="173"/>
        <end position="182"/>
    </location>
</feature>
<dbReference type="InterPro" id="IPR022061">
    <property type="entry name" value="DUF3617"/>
</dbReference>
<protein>
    <submittedName>
        <fullName evidence="3">DUF3617 domain-containing protein</fullName>
    </submittedName>
</protein>
<sequence length="182" mass="19555">MPRLTTFAPLIAVLALAACNQGPSVSLTNASPEEVAAKSKEAGAAPQMKPGKWETKIEVLEFEMPGTDSMPKQLAAQIKERAMKPTTISSCMTEEDVKRPNFGGKDESKCKFDKYEMSNGKIEAVMSCPGEGGEMKMVTNGSFEAETFAVEQAMDVSGPMGKMHTRARVSGKRVGDCKPGEK</sequence>
<dbReference type="Pfam" id="PF12276">
    <property type="entry name" value="DUF3617"/>
    <property type="match status" value="1"/>
</dbReference>
<gene>
    <name evidence="3" type="ORF">ACFQ1E_09840</name>
</gene>
<evidence type="ECO:0000256" key="1">
    <source>
        <dbReference type="SAM" id="MobiDB-lite"/>
    </source>
</evidence>
<feature type="region of interest" description="Disordered" evidence="1">
    <location>
        <begin position="161"/>
        <end position="182"/>
    </location>
</feature>
<dbReference type="RefSeq" id="WP_264944291.1">
    <property type="nucleotide sequence ID" value="NZ_JAPDRA010000004.1"/>
</dbReference>
<dbReference type="EMBL" id="JBHTJG010000004">
    <property type="protein sequence ID" value="MFD0946639.1"/>
    <property type="molecule type" value="Genomic_DNA"/>
</dbReference>
<accession>A0ABW3H5Q4</accession>
<evidence type="ECO:0000256" key="2">
    <source>
        <dbReference type="SAM" id="SignalP"/>
    </source>
</evidence>